<dbReference type="PRINTS" id="PR00385">
    <property type="entry name" value="P450"/>
</dbReference>
<dbReference type="GO" id="GO:0020037">
    <property type="term" value="F:heme binding"/>
    <property type="evidence" value="ECO:0007669"/>
    <property type="project" value="InterPro"/>
</dbReference>
<comment type="similarity">
    <text evidence="4 15">Belongs to the cytochrome P450 family.</text>
</comment>
<evidence type="ECO:0008006" key="18">
    <source>
        <dbReference type="Google" id="ProtNLM"/>
    </source>
</evidence>
<dbReference type="CDD" id="cd11065">
    <property type="entry name" value="CYP64-like"/>
    <property type="match status" value="1"/>
</dbReference>
<proteinExistence type="inferred from homology"/>
<comment type="caution">
    <text evidence="16">The sequence shown here is derived from an EMBL/GenBank/DDBJ whole genome shotgun (WGS) entry which is preliminary data.</text>
</comment>
<evidence type="ECO:0000256" key="4">
    <source>
        <dbReference type="ARBA" id="ARBA00010617"/>
    </source>
</evidence>
<dbReference type="PANTHER" id="PTHR46300:SF2">
    <property type="entry name" value="CYTOCHROME P450 MONOOXYGENASE ALNH-RELATED"/>
    <property type="match status" value="1"/>
</dbReference>
<dbReference type="SUPFAM" id="SSF48264">
    <property type="entry name" value="Cytochrome P450"/>
    <property type="match status" value="1"/>
</dbReference>
<evidence type="ECO:0000256" key="9">
    <source>
        <dbReference type="ARBA" id="ARBA00023002"/>
    </source>
</evidence>
<gene>
    <name evidence="16" type="ORF">NP233_g3809</name>
</gene>
<keyword evidence="11 15" id="KW-0503">Monooxygenase</keyword>
<keyword evidence="9 15" id="KW-0560">Oxidoreductase</keyword>
<accession>A0AAD5VWC6</accession>
<evidence type="ECO:0000256" key="13">
    <source>
        <dbReference type="ARBA" id="ARBA00023180"/>
    </source>
</evidence>
<sequence>MISILLSLLAVALAALLWRRDRPAIPYPPGPPGIWILGNFFDIPSTAPWIQFAKWGKEYGTGFPQPFFEPLLISPHPLNSLYVKHAHSFLLVPPRPASTIGPVTHLNLLGRSFVVLNSAKAAIDLLEKRGGKYADRPKLAMVGEIVGYKDMLILSPYNQVFREQRKLISGTFGKDKVRRFRHFLETKTVGLAHGLLVDSQNVSQIIKENIGTILVEMIYGLEAEAEDIHHIMSAFECSRDFINLAFPGRFLVDSMPFLRHVPPWVPFSSQRLAHKWRKNAAKLRNLPYDRAKQQVLDGKAKESFLGRILVQREKVIDKLELDFPMMAANLLLDPGAGVDTIDILIQSAIFSLMKFQDAQQKGQTEIDQIVGSGRLPTLEDRDNLPYVAAFCQEVLRYYPPAPLGMRAALMAFRVMDLMNNQGFIHAASSDDVYEGQRIPAGAMVMCNTWEILHDPQNFRDPWRFHPERFINKTDPGIDLVDLGFGSGRRQCPGKFLAVDLLFITVATFLAVFDVRPSQTTEAFNNQSSICPEAPSCDVTLRNPDAAALMDSFFSALSRLVSAAKMSAPKQMILETHRITNVPGRLSLSMRYTTKAPDFYLSPKVVNENEIDSADTLGPILMNCTAMLIPRAYDSVPATILLEN</sequence>
<name>A0AAD5VWC6_9AGAR</name>
<evidence type="ECO:0000256" key="10">
    <source>
        <dbReference type="ARBA" id="ARBA00023004"/>
    </source>
</evidence>
<evidence type="ECO:0000256" key="6">
    <source>
        <dbReference type="ARBA" id="ARBA00022692"/>
    </source>
</evidence>
<dbReference type="GO" id="GO:0016705">
    <property type="term" value="F:oxidoreductase activity, acting on paired donors, with incorporation or reduction of molecular oxygen"/>
    <property type="evidence" value="ECO:0007669"/>
    <property type="project" value="InterPro"/>
</dbReference>
<evidence type="ECO:0000256" key="11">
    <source>
        <dbReference type="ARBA" id="ARBA00023033"/>
    </source>
</evidence>
<keyword evidence="6" id="KW-0812">Transmembrane</keyword>
<keyword evidence="17" id="KW-1185">Reference proteome</keyword>
<reference evidence="16" key="1">
    <citation type="submission" date="2022-07" db="EMBL/GenBank/DDBJ databases">
        <title>Genome Sequence of Leucocoprinus birnbaumii.</title>
        <authorList>
            <person name="Buettner E."/>
        </authorList>
    </citation>
    <scope>NUCLEOTIDE SEQUENCE</scope>
    <source>
        <strain evidence="16">VT141</strain>
    </source>
</reference>
<dbReference type="PANTHER" id="PTHR46300">
    <property type="entry name" value="P450, PUTATIVE (EUROFUNG)-RELATED-RELATED"/>
    <property type="match status" value="1"/>
</dbReference>
<dbReference type="InterPro" id="IPR017972">
    <property type="entry name" value="Cyt_P450_CS"/>
</dbReference>
<evidence type="ECO:0000256" key="5">
    <source>
        <dbReference type="ARBA" id="ARBA00022617"/>
    </source>
</evidence>
<dbReference type="GO" id="GO:0005506">
    <property type="term" value="F:iron ion binding"/>
    <property type="evidence" value="ECO:0007669"/>
    <property type="project" value="InterPro"/>
</dbReference>
<dbReference type="InterPro" id="IPR001128">
    <property type="entry name" value="Cyt_P450"/>
</dbReference>
<dbReference type="Pfam" id="PF00067">
    <property type="entry name" value="p450"/>
    <property type="match status" value="1"/>
</dbReference>
<dbReference type="InterPro" id="IPR002401">
    <property type="entry name" value="Cyt_P450_E_grp-I"/>
</dbReference>
<keyword evidence="10 14" id="KW-0408">Iron</keyword>
<dbReference type="EMBL" id="JANIEX010000190">
    <property type="protein sequence ID" value="KAJ3571353.1"/>
    <property type="molecule type" value="Genomic_DNA"/>
</dbReference>
<dbReference type="PROSITE" id="PS00086">
    <property type="entry name" value="CYTOCHROME_P450"/>
    <property type="match status" value="1"/>
</dbReference>
<evidence type="ECO:0000313" key="17">
    <source>
        <dbReference type="Proteomes" id="UP001213000"/>
    </source>
</evidence>
<feature type="binding site" description="axial binding residue" evidence="14">
    <location>
        <position position="491"/>
    </location>
    <ligand>
        <name>heme</name>
        <dbReference type="ChEBI" id="CHEBI:30413"/>
    </ligand>
    <ligandPart>
        <name>Fe</name>
        <dbReference type="ChEBI" id="CHEBI:18248"/>
    </ligandPart>
</feature>
<dbReference type="PRINTS" id="PR00463">
    <property type="entry name" value="EP450I"/>
</dbReference>
<dbReference type="InterPro" id="IPR050364">
    <property type="entry name" value="Cytochrome_P450_fung"/>
</dbReference>
<dbReference type="GO" id="GO:0004497">
    <property type="term" value="F:monooxygenase activity"/>
    <property type="evidence" value="ECO:0007669"/>
    <property type="project" value="UniProtKB-KW"/>
</dbReference>
<dbReference type="Gene3D" id="1.10.630.10">
    <property type="entry name" value="Cytochrome P450"/>
    <property type="match status" value="2"/>
</dbReference>
<dbReference type="GO" id="GO:0016020">
    <property type="term" value="C:membrane"/>
    <property type="evidence" value="ECO:0007669"/>
    <property type="project" value="UniProtKB-SubCell"/>
</dbReference>
<dbReference type="AlphaFoldDB" id="A0AAD5VWC6"/>
<keyword evidence="12" id="KW-0472">Membrane</keyword>
<keyword evidence="13" id="KW-0325">Glycoprotein</keyword>
<dbReference type="Proteomes" id="UP001213000">
    <property type="component" value="Unassembled WGS sequence"/>
</dbReference>
<protein>
    <recommendedName>
        <fullName evidence="18">Cytochrome P450</fullName>
    </recommendedName>
</protein>
<comment type="cofactor">
    <cofactor evidence="1 14">
        <name>heme</name>
        <dbReference type="ChEBI" id="CHEBI:30413"/>
    </cofactor>
</comment>
<evidence type="ECO:0000256" key="7">
    <source>
        <dbReference type="ARBA" id="ARBA00022723"/>
    </source>
</evidence>
<evidence type="ECO:0000256" key="12">
    <source>
        <dbReference type="ARBA" id="ARBA00023136"/>
    </source>
</evidence>
<evidence type="ECO:0000256" key="1">
    <source>
        <dbReference type="ARBA" id="ARBA00001971"/>
    </source>
</evidence>
<keyword evidence="7 14" id="KW-0479">Metal-binding</keyword>
<comment type="pathway">
    <text evidence="3">Secondary metabolite biosynthesis.</text>
</comment>
<organism evidence="16 17">
    <name type="scientific">Leucocoprinus birnbaumii</name>
    <dbReference type="NCBI Taxonomy" id="56174"/>
    <lineage>
        <taxon>Eukaryota</taxon>
        <taxon>Fungi</taxon>
        <taxon>Dikarya</taxon>
        <taxon>Basidiomycota</taxon>
        <taxon>Agaricomycotina</taxon>
        <taxon>Agaricomycetes</taxon>
        <taxon>Agaricomycetidae</taxon>
        <taxon>Agaricales</taxon>
        <taxon>Agaricineae</taxon>
        <taxon>Agaricaceae</taxon>
        <taxon>Leucocoprinus</taxon>
    </lineage>
</organism>
<keyword evidence="5 14" id="KW-0349">Heme</keyword>
<evidence type="ECO:0000313" key="16">
    <source>
        <dbReference type="EMBL" id="KAJ3571353.1"/>
    </source>
</evidence>
<evidence type="ECO:0000256" key="2">
    <source>
        <dbReference type="ARBA" id="ARBA00004167"/>
    </source>
</evidence>
<evidence type="ECO:0000256" key="3">
    <source>
        <dbReference type="ARBA" id="ARBA00005179"/>
    </source>
</evidence>
<evidence type="ECO:0000256" key="15">
    <source>
        <dbReference type="RuleBase" id="RU000461"/>
    </source>
</evidence>
<keyword evidence="8" id="KW-1133">Transmembrane helix</keyword>
<evidence type="ECO:0000256" key="8">
    <source>
        <dbReference type="ARBA" id="ARBA00022989"/>
    </source>
</evidence>
<dbReference type="InterPro" id="IPR036396">
    <property type="entry name" value="Cyt_P450_sf"/>
</dbReference>
<evidence type="ECO:0000256" key="14">
    <source>
        <dbReference type="PIRSR" id="PIRSR602401-1"/>
    </source>
</evidence>
<comment type="subcellular location">
    <subcellularLocation>
        <location evidence="2">Membrane</location>
        <topology evidence="2">Single-pass membrane protein</topology>
    </subcellularLocation>
</comment>